<dbReference type="InParanoid" id="K1WN69"/>
<protein>
    <submittedName>
        <fullName evidence="2">Uncharacterized protein</fullName>
    </submittedName>
</protein>
<accession>K1WN69</accession>
<name>K1WN69_MARBU</name>
<dbReference type="GeneID" id="18763516"/>
<dbReference type="Proteomes" id="UP000006753">
    <property type="component" value="Unassembled WGS sequence"/>
</dbReference>
<feature type="region of interest" description="Disordered" evidence="1">
    <location>
        <begin position="124"/>
        <end position="164"/>
    </location>
</feature>
<dbReference type="EMBL" id="JH921446">
    <property type="protein sequence ID" value="EKD14351.1"/>
    <property type="molecule type" value="Genomic_DNA"/>
</dbReference>
<feature type="region of interest" description="Disordered" evidence="1">
    <location>
        <begin position="346"/>
        <end position="436"/>
    </location>
</feature>
<feature type="compositionally biased region" description="Basic and acidic residues" evidence="1">
    <location>
        <begin position="143"/>
        <end position="164"/>
    </location>
</feature>
<feature type="compositionally biased region" description="Basic and acidic residues" evidence="1">
    <location>
        <begin position="346"/>
        <end position="355"/>
    </location>
</feature>
<proteinExistence type="predicted"/>
<organism evidence="2 3">
    <name type="scientific">Marssonina brunnea f. sp. multigermtubi (strain MB_m1)</name>
    <name type="common">Marssonina leaf spot fungus</name>
    <dbReference type="NCBI Taxonomy" id="1072389"/>
    <lineage>
        <taxon>Eukaryota</taxon>
        <taxon>Fungi</taxon>
        <taxon>Dikarya</taxon>
        <taxon>Ascomycota</taxon>
        <taxon>Pezizomycotina</taxon>
        <taxon>Leotiomycetes</taxon>
        <taxon>Helotiales</taxon>
        <taxon>Drepanopezizaceae</taxon>
        <taxon>Drepanopeziza</taxon>
    </lineage>
</organism>
<gene>
    <name evidence="2" type="ORF">MBM_07581</name>
</gene>
<evidence type="ECO:0000313" key="2">
    <source>
        <dbReference type="EMBL" id="EKD14351.1"/>
    </source>
</evidence>
<dbReference type="OrthoDB" id="3565010at2759"/>
<dbReference type="HOGENOM" id="CLU_628623_0_0_1"/>
<dbReference type="AlphaFoldDB" id="K1WN69"/>
<evidence type="ECO:0000313" key="3">
    <source>
        <dbReference type="Proteomes" id="UP000006753"/>
    </source>
</evidence>
<feature type="region of interest" description="Disordered" evidence="1">
    <location>
        <begin position="185"/>
        <end position="208"/>
    </location>
</feature>
<dbReference type="KEGG" id="mbe:MBM_07581"/>
<evidence type="ECO:0000256" key="1">
    <source>
        <dbReference type="SAM" id="MobiDB-lite"/>
    </source>
</evidence>
<keyword evidence="3" id="KW-1185">Reference proteome</keyword>
<sequence>MSPMSDNNPQTPLPTLSLAKINAALVALPTFTPTVLRSSLSWLRDTLHPLHRLEEEYTTDTSGALGGEDPEDYRCTLEESKDRGVGATVGVTAEEGFEIDEDIDAMNSKAGKMGVPALKKERWGKHVGGPYSASARVQGDGQGSRDGRSEEQRNENVDVRRQYREDRRRVRQVKKILEMGQSSLLMPPAGSQYQGRDQRGGSRGGRLRGLGEDYVLAGGSLVVPSKTKLDESEKEAVARRLQEAMESNAFKVWPNFQDNRPMPEGARTERKESPEFRDVGAWRKEAAKEMWDKKEERSLEGRRRVAGGYEDMIEAEKLLDNAMFGATLAGVDLKKYQNARDRGMDHYEAEAESRKTTGLASEPMDGRRHRRTEQNHNARKSNMQKQRSKKDEQDDASSTDEVLPRRPIAIARRPTVRHHSNSSEEAIPFAPRSSKL</sequence>
<reference evidence="2 3" key="1">
    <citation type="journal article" date="2012" name="BMC Genomics">
        <title>Sequencing the genome of Marssonina brunnea reveals fungus-poplar co-evolution.</title>
        <authorList>
            <person name="Zhu S."/>
            <person name="Cao Y.-Z."/>
            <person name="Jiang C."/>
            <person name="Tan B.-Y."/>
            <person name="Wang Z."/>
            <person name="Feng S."/>
            <person name="Zhang L."/>
            <person name="Su X.-H."/>
            <person name="Brejova B."/>
            <person name="Vinar T."/>
            <person name="Xu M."/>
            <person name="Wang M.-X."/>
            <person name="Zhang S.-G."/>
            <person name="Huang M.-R."/>
            <person name="Wu R."/>
            <person name="Zhou Y."/>
        </authorList>
    </citation>
    <scope>NUCLEOTIDE SEQUENCE [LARGE SCALE GENOMIC DNA]</scope>
    <source>
        <strain evidence="2 3">MB_m1</strain>
    </source>
</reference>
<feature type="region of interest" description="Disordered" evidence="1">
    <location>
        <begin position="254"/>
        <end position="274"/>
    </location>
</feature>